<dbReference type="eggNOG" id="COG1506">
    <property type="taxonomic scope" value="Bacteria"/>
</dbReference>
<proteinExistence type="predicted"/>
<keyword evidence="2" id="KW-0645">Protease</keyword>
<name>A0A017T2U1_9BACT</name>
<dbReference type="SUPFAM" id="SSF50993">
    <property type="entry name" value="Peptidase/esterase 'gauge' domain"/>
    <property type="match status" value="1"/>
</dbReference>
<evidence type="ECO:0000256" key="2">
    <source>
        <dbReference type="ARBA" id="ARBA00022825"/>
    </source>
</evidence>
<dbReference type="Proteomes" id="UP000019678">
    <property type="component" value="Unassembled WGS sequence"/>
</dbReference>
<dbReference type="eggNOG" id="COG0823">
    <property type="taxonomic scope" value="Bacteria"/>
</dbReference>
<dbReference type="InterPro" id="IPR011042">
    <property type="entry name" value="6-blade_b-propeller_TolB-like"/>
</dbReference>
<dbReference type="GO" id="GO:0006508">
    <property type="term" value="P:proteolysis"/>
    <property type="evidence" value="ECO:0007669"/>
    <property type="project" value="InterPro"/>
</dbReference>
<dbReference type="PRINTS" id="PR00862">
    <property type="entry name" value="PROLIGOPTASE"/>
</dbReference>
<dbReference type="PANTHER" id="PTHR42776">
    <property type="entry name" value="SERINE PEPTIDASE S9 FAMILY MEMBER"/>
    <property type="match status" value="1"/>
</dbReference>
<feature type="chain" id="PRO_5001500124" evidence="4">
    <location>
        <begin position="20"/>
        <end position="699"/>
    </location>
</feature>
<keyword evidence="2" id="KW-0720">Serine protease</keyword>
<dbReference type="Gene3D" id="3.40.50.1820">
    <property type="entry name" value="alpha/beta hydrolase"/>
    <property type="match status" value="1"/>
</dbReference>
<organism evidence="6 7">
    <name type="scientific">Chondromyces apiculatus DSM 436</name>
    <dbReference type="NCBI Taxonomy" id="1192034"/>
    <lineage>
        <taxon>Bacteria</taxon>
        <taxon>Pseudomonadati</taxon>
        <taxon>Myxococcota</taxon>
        <taxon>Polyangia</taxon>
        <taxon>Polyangiales</taxon>
        <taxon>Polyangiaceae</taxon>
        <taxon>Chondromyces</taxon>
    </lineage>
</organism>
<comment type="caution">
    <text evidence="6">The sequence shown here is derived from an EMBL/GenBank/DDBJ whole genome shotgun (WGS) entry which is preliminary data.</text>
</comment>
<keyword evidence="7" id="KW-1185">Reference proteome</keyword>
<feature type="compositionally biased region" description="Low complexity" evidence="3">
    <location>
        <begin position="45"/>
        <end position="60"/>
    </location>
</feature>
<evidence type="ECO:0000313" key="7">
    <source>
        <dbReference type="Proteomes" id="UP000019678"/>
    </source>
</evidence>
<dbReference type="GO" id="GO:0004252">
    <property type="term" value="F:serine-type endopeptidase activity"/>
    <property type="evidence" value="ECO:0007669"/>
    <property type="project" value="InterPro"/>
</dbReference>
<sequence>MAHMLRHRAITFVALAALAGCAPPGPPATPATPAPSPSAAPQPTPSAATPAPAAATPAAPAYAGHGAESIKPEVLAKYAARPLPQALSRRIEALFDVRAPGAGEVSPDGKAFYFTWTITGTRQVFRLDGAMRFPIQLSGGEDATVIADVMPDGRTLVLMRDRKGEEYPGLYLQDVKGGALVEIQHKPRVQTIFELVSEDGRYVYYRANDVKPTSYAIYRYDVAAKKREVVFDQEGIWRLTDIGKDGRLLLGRDVGANMTEVFEYEPATKKLTPVLGQGEREEHEAMYGAAGEILVLTPKLGEYRRLYRWKGGKLEPITPELKHDVEDFKIDQAKTRIYYHVNEDGYTRLKVLDARTQKEIALPTLPAADHVRVVSATPNGKFATISVDTGRAPPVSYVLDWQTKKLTQWHAPSTPEIDTSTFAVGTLESYPARDGTKIPMFVHRPPACAKGGAAAGAGTSASGGNPCPVIVLFHGGPEGQARPGFSPRVQILVDAGFVVAEPNVRGSDGYGRTWIHADDGPKRMNVLTDIEDASKYIRANWGSGGRAPKVGIFGGSYGGYSTLVGMTMFAGAYDAGVSVVGISNLLTFLQNTAPYRRVLRISEYGDPEKDREALLKLSPITYLDRVKAPLLIIQGATDPRVPAGESIQMHEALEAKKIPSELIIFADEGHGAQKRDNQVLQYGHVVRFFREHLRGERVD</sequence>
<dbReference type="PROSITE" id="PS51257">
    <property type="entry name" value="PROKAR_LIPOPROTEIN"/>
    <property type="match status" value="1"/>
</dbReference>
<dbReference type="AlphaFoldDB" id="A0A017T2U1"/>
<dbReference type="Pfam" id="PF00326">
    <property type="entry name" value="Peptidase_S9"/>
    <property type="match status" value="1"/>
</dbReference>
<feature type="region of interest" description="Disordered" evidence="3">
    <location>
        <begin position="26"/>
        <end position="60"/>
    </location>
</feature>
<dbReference type="STRING" id="1192034.CAP_5512"/>
<dbReference type="RefSeq" id="WP_231511709.1">
    <property type="nucleotide sequence ID" value="NZ_ASRX01000045.1"/>
</dbReference>
<evidence type="ECO:0000256" key="4">
    <source>
        <dbReference type="SAM" id="SignalP"/>
    </source>
</evidence>
<dbReference type="InterPro" id="IPR029058">
    <property type="entry name" value="AB_hydrolase_fold"/>
</dbReference>
<gene>
    <name evidence="6" type="ORF">CAP_5512</name>
</gene>
<dbReference type="InterPro" id="IPR011659">
    <property type="entry name" value="WD40"/>
</dbReference>
<dbReference type="Gene3D" id="2.120.10.30">
    <property type="entry name" value="TolB, C-terminal domain"/>
    <property type="match status" value="1"/>
</dbReference>
<keyword evidence="4" id="KW-0732">Signal</keyword>
<evidence type="ECO:0000259" key="5">
    <source>
        <dbReference type="Pfam" id="PF00326"/>
    </source>
</evidence>
<dbReference type="InterPro" id="IPR002470">
    <property type="entry name" value="Peptidase_S9A"/>
</dbReference>
<evidence type="ECO:0000313" key="6">
    <source>
        <dbReference type="EMBL" id="EYF03528.1"/>
    </source>
</evidence>
<dbReference type="EMBL" id="ASRX01000045">
    <property type="protein sequence ID" value="EYF03528.1"/>
    <property type="molecule type" value="Genomic_DNA"/>
</dbReference>
<feature type="domain" description="Peptidase S9 prolyl oligopeptidase catalytic" evidence="5">
    <location>
        <begin position="484"/>
        <end position="694"/>
    </location>
</feature>
<protein>
    <submittedName>
        <fullName evidence="6">Dipeptidyl anminopeptidase</fullName>
    </submittedName>
</protein>
<keyword evidence="1" id="KW-0378">Hydrolase</keyword>
<evidence type="ECO:0000256" key="3">
    <source>
        <dbReference type="SAM" id="MobiDB-lite"/>
    </source>
</evidence>
<evidence type="ECO:0000256" key="1">
    <source>
        <dbReference type="ARBA" id="ARBA00022801"/>
    </source>
</evidence>
<dbReference type="PANTHER" id="PTHR42776:SF27">
    <property type="entry name" value="DIPEPTIDYL PEPTIDASE FAMILY MEMBER 6"/>
    <property type="match status" value="1"/>
</dbReference>
<dbReference type="SUPFAM" id="SSF53474">
    <property type="entry name" value="alpha/beta-Hydrolases"/>
    <property type="match status" value="1"/>
</dbReference>
<reference evidence="6 7" key="1">
    <citation type="submission" date="2013-05" db="EMBL/GenBank/DDBJ databases">
        <title>Genome assembly of Chondromyces apiculatus DSM 436.</title>
        <authorList>
            <person name="Sharma G."/>
            <person name="Khatri I."/>
            <person name="Kaur C."/>
            <person name="Mayilraj S."/>
            <person name="Subramanian S."/>
        </authorList>
    </citation>
    <scope>NUCLEOTIDE SEQUENCE [LARGE SCALE GENOMIC DNA]</scope>
    <source>
        <strain evidence="6 7">DSM 436</strain>
    </source>
</reference>
<feature type="compositionally biased region" description="Pro residues" evidence="3">
    <location>
        <begin position="26"/>
        <end position="44"/>
    </location>
</feature>
<accession>A0A017T2U1</accession>
<dbReference type="Pfam" id="PF07676">
    <property type="entry name" value="PD40"/>
    <property type="match status" value="1"/>
</dbReference>
<feature type="signal peptide" evidence="4">
    <location>
        <begin position="1"/>
        <end position="19"/>
    </location>
</feature>
<dbReference type="InterPro" id="IPR001375">
    <property type="entry name" value="Peptidase_S9_cat"/>
</dbReference>